<dbReference type="OrthoDB" id="9808590at2"/>
<evidence type="ECO:0000256" key="4">
    <source>
        <dbReference type="ARBA" id="ARBA00022676"/>
    </source>
</evidence>
<dbReference type="InterPro" id="IPR011835">
    <property type="entry name" value="GS/SS"/>
</dbReference>
<reference evidence="10 11" key="1">
    <citation type="submission" date="2017-02" db="EMBL/GenBank/DDBJ databases">
        <authorList>
            <person name="Peterson S.W."/>
        </authorList>
    </citation>
    <scope>NUCLEOTIDE SEQUENCE [LARGE SCALE GENOMIC DNA]</scope>
    <source>
        <strain evidence="10 11">ATCC 700028</strain>
    </source>
</reference>
<dbReference type="PANTHER" id="PTHR45825:SF11">
    <property type="entry name" value="ALPHA AMYLASE DOMAIN-CONTAINING PROTEIN"/>
    <property type="match status" value="1"/>
</dbReference>
<evidence type="ECO:0000256" key="1">
    <source>
        <dbReference type="ARBA" id="ARBA00001478"/>
    </source>
</evidence>
<evidence type="ECO:0000256" key="3">
    <source>
        <dbReference type="ARBA" id="ARBA00010281"/>
    </source>
</evidence>
<evidence type="ECO:0000259" key="8">
    <source>
        <dbReference type="Pfam" id="PF00534"/>
    </source>
</evidence>
<keyword evidence="4 7" id="KW-0328">Glycosyltransferase</keyword>
<comment type="pathway">
    <text evidence="7">Glycan biosynthesis; glycogen biosynthesis.</text>
</comment>
<dbReference type="GO" id="GO:0009011">
    <property type="term" value="F:alpha-1,4-glucan glucosyltransferase (ADP-glucose donor) activity"/>
    <property type="evidence" value="ECO:0007669"/>
    <property type="project" value="UniProtKB-UniRule"/>
</dbReference>
<dbReference type="NCBIfam" id="NF001898">
    <property type="entry name" value="PRK00654.1-1"/>
    <property type="match status" value="1"/>
</dbReference>
<accession>A0A1T4JS16</accession>
<dbReference type="Gene3D" id="3.40.50.2000">
    <property type="entry name" value="Glycogen Phosphorylase B"/>
    <property type="match status" value="2"/>
</dbReference>
<keyword evidence="11" id="KW-1185">Reference proteome</keyword>
<evidence type="ECO:0000313" key="11">
    <source>
        <dbReference type="Proteomes" id="UP000191153"/>
    </source>
</evidence>
<sequence>MKVLFVSGEAKPFIKTGGLGDVAFYLPKTLKKLGVDIRVILPKYEKIPDKYKSKMIHLGEKYIDLSWRKVYLGIDFLKIDGVEYYFIDNEYYFKRKEIYGEFDDCERFAFFSKGVLEALSLIDFKPDIIHCNDWHSGLVPMYNKIFNYNFKTIYTIHNLRFQGVFGQENIEDILGVSKGEVFHKRGLEYKGGLSFMKGGINYSDFITTVSNSYVEEIKTKEYGEGLDGVFREYSWKLKGILNGIDKKYYIPNRSKNAKKLELQKRLGLEESLKIPIISMITRLDRQKGLDILLEKIEEILKENIQFVLLGTGEKIYENSLKEIENKYKNKISINITFDENFAKEIYEGSDLFLMPSYFEPCGLSQLIAMNYGTLPLVREIGGLKDTVEPYNEYENIGTGFSFKGYTSEELYKVIMYALSTYKNKKRWNEIGRRAKKKDYSWNSSGIKYIDLYKEVVELF</sequence>
<evidence type="ECO:0000256" key="7">
    <source>
        <dbReference type="HAMAP-Rule" id="MF_00484"/>
    </source>
</evidence>
<name>A0A1T4JS16_9FUSO</name>
<evidence type="ECO:0000313" key="10">
    <source>
        <dbReference type="EMBL" id="SJZ32976.1"/>
    </source>
</evidence>
<evidence type="ECO:0000256" key="5">
    <source>
        <dbReference type="ARBA" id="ARBA00022679"/>
    </source>
</evidence>
<dbReference type="EMBL" id="FUWX01000004">
    <property type="protein sequence ID" value="SJZ32976.1"/>
    <property type="molecule type" value="Genomic_DNA"/>
</dbReference>
<evidence type="ECO:0000256" key="2">
    <source>
        <dbReference type="ARBA" id="ARBA00002764"/>
    </source>
</evidence>
<dbReference type="EC" id="2.4.1.21" evidence="7"/>
<feature type="domain" description="Glycosyl transferase family 1" evidence="8">
    <location>
        <begin position="273"/>
        <end position="433"/>
    </location>
</feature>
<evidence type="ECO:0000256" key="6">
    <source>
        <dbReference type="ARBA" id="ARBA00023056"/>
    </source>
</evidence>
<dbReference type="PANTHER" id="PTHR45825">
    <property type="entry name" value="GRANULE-BOUND STARCH SYNTHASE 1, CHLOROPLASTIC/AMYLOPLASTIC"/>
    <property type="match status" value="1"/>
</dbReference>
<dbReference type="Pfam" id="PF00534">
    <property type="entry name" value="Glycos_transf_1"/>
    <property type="match status" value="1"/>
</dbReference>
<dbReference type="AlphaFoldDB" id="A0A1T4JS16"/>
<organism evidence="10 11">
    <name type="scientific">Cetobacterium ceti</name>
    <dbReference type="NCBI Taxonomy" id="180163"/>
    <lineage>
        <taxon>Bacteria</taxon>
        <taxon>Fusobacteriati</taxon>
        <taxon>Fusobacteriota</taxon>
        <taxon>Fusobacteriia</taxon>
        <taxon>Fusobacteriales</taxon>
        <taxon>Fusobacteriaceae</taxon>
        <taxon>Cetobacterium</taxon>
    </lineage>
</organism>
<feature type="domain" description="Starch synthase catalytic" evidence="9">
    <location>
        <begin position="2"/>
        <end position="232"/>
    </location>
</feature>
<dbReference type="InterPro" id="IPR001296">
    <property type="entry name" value="Glyco_trans_1"/>
</dbReference>
<dbReference type="Proteomes" id="UP000191153">
    <property type="component" value="Unassembled WGS sequence"/>
</dbReference>
<dbReference type="STRING" id="180163.SAMN02745174_00032"/>
<dbReference type="RefSeq" id="WP_078692592.1">
    <property type="nucleotide sequence ID" value="NZ_FUWX01000004.1"/>
</dbReference>
<dbReference type="GO" id="GO:0004373">
    <property type="term" value="F:alpha-1,4-glucan glucosyltransferase (UDP-glucose donor) activity"/>
    <property type="evidence" value="ECO:0007669"/>
    <property type="project" value="InterPro"/>
</dbReference>
<dbReference type="Pfam" id="PF08323">
    <property type="entry name" value="Glyco_transf_5"/>
    <property type="match status" value="1"/>
</dbReference>
<proteinExistence type="inferred from homology"/>
<dbReference type="NCBIfam" id="TIGR02095">
    <property type="entry name" value="glgA"/>
    <property type="match status" value="1"/>
</dbReference>
<keyword evidence="6 7" id="KW-0320">Glycogen biosynthesis</keyword>
<dbReference type="GO" id="GO:0005978">
    <property type="term" value="P:glycogen biosynthetic process"/>
    <property type="evidence" value="ECO:0007669"/>
    <property type="project" value="UniProtKB-UniRule"/>
</dbReference>
<evidence type="ECO:0000259" key="9">
    <source>
        <dbReference type="Pfam" id="PF08323"/>
    </source>
</evidence>
<comment type="catalytic activity">
    <reaction evidence="1 7">
        <text>[(1-&gt;4)-alpha-D-glucosyl](n) + ADP-alpha-D-glucose = [(1-&gt;4)-alpha-D-glucosyl](n+1) + ADP + H(+)</text>
        <dbReference type="Rhea" id="RHEA:18189"/>
        <dbReference type="Rhea" id="RHEA-COMP:9584"/>
        <dbReference type="Rhea" id="RHEA-COMP:9587"/>
        <dbReference type="ChEBI" id="CHEBI:15378"/>
        <dbReference type="ChEBI" id="CHEBI:15444"/>
        <dbReference type="ChEBI" id="CHEBI:57498"/>
        <dbReference type="ChEBI" id="CHEBI:456216"/>
        <dbReference type="EC" id="2.4.1.21"/>
    </reaction>
</comment>
<comment type="function">
    <text evidence="2 7">Synthesizes alpha-1,4-glucan chains using ADP-glucose.</text>
</comment>
<dbReference type="HAMAP" id="MF_00484">
    <property type="entry name" value="Glycogen_synth"/>
    <property type="match status" value="1"/>
</dbReference>
<dbReference type="CDD" id="cd03791">
    <property type="entry name" value="GT5_Glycogen_synthase_DULL1-like"/>
    <property type="match status" value="1"/>
</dbReference>
<dbReference type="UniPathway" id="UPA00164"/>
<gene>
    <name evidence="7" type="primary">glgA</name>
    <name evidence="10" type="ORF">SAMN02745174_00032</name>
</gene>
<feature type="binding site" evidence="7">
    <location>
        <position position="15"/>
    </location>
    <ligand>
        <name>ADP-alpha-D-glucose</name>
        <dbReference type="ChEBI" id="CHEBI:57498"/>
    </ligand>
</feature>
<keyword evidence="5 7" id="KW-0808">Transferase</keyword>
<dbReference type="InterPro" id="IPR013534">
    <property type="entry name" value="Starch_synth_cat_dom"/>
</dbReference>
<comment type="similarity">
    <text evidence="3 7">Belongs to the glycosyltransferase 1 family. Bacterial/plant glycogen synthase subfamily.</text>
</comment>
<dbReference type="SUPFAM" id="SSF53756">
    <property type="entry name" value="UDP-Glycosyltransferase/glycogen phosphorylase"/>
    <property type="match status" value="1"/>
</dbReference>
<protein>
    <recommendedName>
        <fullName evidence="7">Glycogen synthase</fullName>
        <ecNumber evidence="7">2.4.1.21</ecNumber>
    </recommendedName>
    <alternativeName>
        <fullName evidence="7">Starch [bacterial glycogen] synthase</fullName>
    </alternativeName>
</protein>